<name>A0A9W8RZL9_9HYPO</name>
<evidence type="ECO:0000256" key="5">
    <source>
        <dbReference type="ARBA" id="ARBA00023180"/>
    </source>
</evidence>
<keyword evidence="5" id="KW-0325">Glycoprotein</keyword>
<keyword evidence="2 7" id="KW-0812">Transmembrane</keyword>
<dbReference type="EMBL" id="JAOQAZ010000016">
    <property type="protein sequence ID" value="KAJ4258182.1"/>
    <property type="molecule type" value="Genomic_DNA"/>
</dbReference>
<comment type="caution">
    <text evidence="9">The sequence shown here is derived from an EMBL/GenBank/DDBJ whole genome shotgun (WGS) entry which is preliminary data.</text>
</comment>
<dbReference type="AlphaFoldDB" id="A0A9W8RZL9"/>
<dbReference type="PANTHER" id="PTHR23501:SF198">
    <property type="entry name" value="AZOLE RESISTANCE PROTEIN 1-RELATED"/>
    <property type="match status" value="1"/>
</dbReference>
<protein>
    <recommendedName>
        <fullName evidence="8">Major facilitator superfamily (MFS) profile domain-containing protein</fullName>
    </recommendedName>
</protein>
<dbReference type="Gene3D" id="1.20.1720.10">
    <property type="entry name" value="Multidrug resistance protein D"/>
    <property type="match status" value="1"/>
</dbReference>
<dbReference type="OrthoDB" id="10021397at2759"/>
<sequence length="225" mass="24412">MPDRSNDEPQIVTDPDADTVPTEKPTPPNDPDNGVRQDDPDNGEVEQEEDDTYLHGLPLVLMTLSLMVGVLMIALDNSIISTAIPKITSKFDSLGDVAWYGSAYLLTQMSFQPTFGKVYTFFNLKWIFLGSTVIFEGGSVLCAAAPSSPAFIIGRAVAGFGAAGLSCGAMIITSKIVEMRKRPLLLAIITSMYGIASVIGPSLGGVFTHSKQLTWRFCFWINLRQ</sequence>
<gene>
    <name evidence="9" type="ORF">NW762_008328</name>
</gene>
<dbReference type="GO" id="GO:0005886">
    <property type="term" value="C:plasma membrane"/>
    <property type="evidence" value="ECO:0007669"/>
    <property type="project" value="TreeGrafter"/>
</dbReference>
<comment type="subcellular location">
    <subcellularLocation>
        <location evidence="1">Membrane</location>
        <topology evidence="1">Multi-pass membrane protein</topology>
    </subcellularLocation>
</comment>
<dbReference type="InterPro" id="IPR011701">
    <property type="entry name" value="MFS"/>
</dbReference>
<feature type="transmembrane region" description="Helical" evidence="7">
    <location>
        <begin position="53"/>
        <end position="75"/>
    </location>
</feature>
<feature type="transmembrane region" description="Helical" evidence="7">
    <location>
        <begin position="152"/>
        <end position="172"/>
    </location>
</feature>
<accession>A0A9W8RZL9</accession>
<dbReference type="Proteomes" id="UP001152049">
    <property type="component" value="Unassembled WGS sequence"/>
</dbReference>
<evidence type="ECO:0000259" key="8">
    <source>
        <dbReference type="PROSITE" id="PS50850"/>
    </source>
</evidence>
<evidence type="ECO:0000313" key="10">
    <source>
        <dbReference type="Proteomes" id="UP001152049"/>
    </source>
</evidence>
<keyword evidence="4 7" id="KW-0472">Membrane</keyword>
<feature type="transmembrane region" description="Helical" evidence="7">
    <location>
        <begin position="184"/>
        <end position="207"/>
    </location>
</feature>
<keyword evidence="10" id="KW-1185">Reference proteome</keyword>
<evidence type="ECO:0000256" key="6">
    <source>
        <dbReference type="SAM" id="MobiDB-lite"/>
    </source>
</evidence>
<evidence type="ECO:0000313" key="9">
    <source>
        <dbReference type="EMBL" id="KAJ4258182.1"/>
    </source>
</evidence>
<feature type="domain" description="Major facilitator superfamily (MFS) profile" evidence="8">
    <location>
        <begin position="62"/>
        <end position="225"/>
    </location>
</feature>
<dbReference type="PANTHER" id="PTHR23501">
    <property type="entry name" value="MAJOR FACILITATOR SUPERFAMILY"/>
    <property type="match status" value="1"/>
</dbReference>
<keyword evidence="3 7" id="KW-1133">Transmembrane helix</keyword>
<organism evidence="9 10">
    <name type="scientific">Fusarium torreyae</name>
    <dbReference type="NCBI Taxonomy" id="1237075"/>
    <lineage>
        <taxon>Eukaryota</taxon>
        <taxon>Fungi</taxon>
        <taxon>Dikarya</taxon>
        <taxon>Ascomycota</taxon>
        <taxon>Pezizomycotina</taxon>
        <taxon>Sordariomycetes</taxon>
        <taxon>Hypocreomycetidae</taxon>
        <taxon>Hypocreales</taxon>
        <taxon>Nectriaceae</taxon>
        <taxon>Fusarium</taxon>
    </lineage>
</organism>
<evidence type="ECO:0000256" key="1">
    <source>
        <dbReference type="ARBA" id="ARBA00004141"/>
    </source>
</evidence>
<dbReference type="PRINTS" id="PR01036">
    <property type="entry name" value="TCRTETB"/>
</dbReference>
<feature type="transmembrane region" description="Helical" evidence="7">
    <location>
        <begin position="126"/>
        <end position="146"/>
    </location>
</feature>
<dbReference type="InterPro" id="IPR036259">
    <property type="entry name" value="MFS_trans_sf"/>
</dbReference>
<evidence type="ECO:0000256" key="7">
    <source>
        <dbReference type="SAM" id="Phobius"/>
    </source>
</evidence>
<proteinExistence type="predicted"/>
<dbReference type="GO" id="GO:0022857">
    <property type="term" value="F:transmembrane transporter activity"/>
    <property type="evidence" value="ECO:0007669"/>
    <property type="project" value="InterPro"/>
</dbReference>
<evidence type="ECO:0000256" key="3">
    <source>
        <dbReference type="ARBA" id="ARBA00022989"/>
    </source>
</evidence>
<evidence type="ECO:0000256" key="4">
    <source>
        <dbReference type="ARBA" id="ARBA00023136"/>
    </source>
</evidence>
<dbReference type="PROSITE" id="PS50850">
    <property type="entry name" value="MFS"/>
    <property type="match status" value="1"/>
</dbReference>
<feature type="region of interest" description="Disordered" evidence="6">
    <location>
        <begin position="1"/>
        <end position="50"/>
    </location>
</feature>
<evidence type="ECO:0000256" key="2">
    <source>
        <dbReference type="ARBA" id="ARBA00022692"/>
    </source>
</evidence>
<feature type="compositionally biased region" description="Acidic residues" evidence="6">
    <location>
        <begin position="40"/>
        <end position="50"/>
    </location>
</feature>
<reference evidence="9" key="1">
    <citation type="submission" date="2022-09" db="EMBL/GenBank/DDBJ databases">
        <title>Fusarium specimens isolated from Avocado Roots.</title>
        <authorList>
            <person name="Stajich J."/>
            <person name="Roper C."/>
            <person name="Heimlech-Rivalta G."/>
        </authorList>
    </citation>
    <scope>NUCLEOTIDE SEQUENCE</scope>
    <source>
        <strain evidence="9">CF00136</strain>
    </source>
</reference>
<dbReference type="SUPFAM" id="SSF103473">
    <property type="entry name" value="MFS general substrate transporter"/>
    <property type="match status" value="1"/>
</dbReference>
<dbReference type="Pfam" id="PF07690">
    <property type="entry name" value="MFS_1"/>
    <property type="match status" value="1"/>
</dbReference>
<dbReference type="InterPro" id="IPR020846">
    <property type="entry name" value="MFS_dom"/>
</dbReference>